<comment type="subunit">
    <text evidence="7">Heterooligomer of catalytic and regulatory chains.</text>
</comment>
<gene>
    <name evidence="7" type="primary">pyrB</name>
    <name evidence="10" type="ORF">B9Q01_09200</name>
</gene>
<dbReference type="InterPro" id="IPR006131">
    <property type="entry name" value="Asp_carbamoyltransf_Asp/Orn-bd"/>
</dbReference>
<dbReference type="FunFam" id="3.40.50.1370:FF:000002">
    <property type="entry name" value="Aspartate carbamoyltransferase 2"/>
    <property type="match status" value="1"/>
</dbReference>
<comment type="caution">
    <text evidence="10">The sequence shown here is derived from an EMBL/GenBank/DDBJ whole genome shotgun (WGS) entry which is preliminary data.</text>
</comment>
<feature type="binding site" evidence="7">
    <location>
        <position position="134"/>
    </location>
    <ligand>
        <name>carbamoyl phosphate</name>
        <dbReference type="ChEBI" id="CHEBI:58228"/>
    </ligand>
</feature>
<feature type="domain" description="Aspartate/ornithine carbamoyltransferase Asp/Orn-binding" evidence="8">
    <location>
        <begin position="153"/>
        <end position="303"/>
    </location>
</feature>
<dbReference type="PRINTS" id="PR00100">
    <property type="entry name" value="AOTCASE"/>
</dbReference>
<feature type="domain" description="Aspartate/ornithine carbamoyltransferase carbamoyl-P binding" evidence="9">
    <location>
        <begin position="7"/>
        <end position="146"/>
    </location>
</feature>
<organism evidence="10 11">
    <name type="scientific">Candidatus Marsarchaeota G1 archaeon OSP_D</name>
    <dbReference type="NCBI Taxonomy" id="1978155"/>
    <lineage>
        <taxon>Archaea</taxon>
        <taxon>Candidatus Marsarchaeota</taxon>
        <taxon>Candidatus Marsarchaeota group 1</taxon>
    </lineage>
</organism>
<evidence type="ECO:0000256" key="3">
    <source>
        <dbReference type="ARBA" id="ARBA00022679"/>
    </source>
</evidence>
<reference evidence="10 11" key="1">
    <citation type="submission" date="2017-04" db="EMBL/GenBank/DDBJ databases">
        <title>Novel microbial lineages endemic to geothermal iron-oxide mats fill important gaps in the evolutionary history of Archaea.</title>
        <authorList>
            <person name="Jay Z.J."/>
            <person name="Beam J.P."/>
            <person name="Dlakic M."/>
            <person name="Rusch D.B."/>
            <person name="Kozubal M.A."/>
            <person name="Inskeep W.P."/>
        </authorList>
    </citation>
    <scope>NUCLEOTIDE SEQUENCE [LARGE SCALE GENOMIC DNA]</scope>
    <source>
        <strain evidence="10">OSP_D</strain>
    </source>
</reference>
<feature type="binding site" evidence="7">
    <location>
        <position position="229"/>
    </location>
    <ligand>
        <name>L-aspartate</name>
        <dbReference type="ChEBI" id="CHEBI:29991"/>
    </ligand>
</feature>
<proteinExistence type="inferred from homology"/>
<dbReference type="Proteomes" id="UP000240880">
    <property type="component" value="Unassembled WGS sequence"/>
</dbReference>
<dbReference type="HAMAP" id="MF_00001">
    <property type="entry name" value="Asp_carb_tr"/>
    <property type="match status" value="1"/>
</dbReference>
<dbReference type="GO" id="GO:0004070">
    <property type="term" value="F:aspartate carbamoyltransferase activity"/>
    <property type="evidence" value="ECO:0007669"/>
    <property type="project" value="UniProtKB-UniRule"/>
</dbReference>
<comment type="similarity">
    <text evidence="2 7">Belongs to the aspartate/ornithine carbamoyltransferase superfamily. ATCase family.</text>
</comment>
<dbReference type="GO" id="GO:0044205">
    <property type="term" value="P:'de novo' UMP biosynthetic process"/>
    <property type="evidence" value="ECO:0007669"/>
    <property type="project" value="UniProtKB-UniRule"/>
</dbReference>
<evidence type="ECO:0000256" key="7">
    <source>
        <dbReference type="HAMAP-Rule" id="MF_00001"/>
    </source>
</evidence>
<evidence type="ECO:0000256" key="1">
    <source>
        <dbReference type="ARBA" id="ARBA00004852"/>
    </source>
</evidence>
<dbReference type="InterPro" id="IPR036901">
    <property type="entry name" value="Asp/Orn_carbamoylTrfase_sf"/>
</dbReference>
<evidence type="ECO:0000256" key="6">
    <source>
        <dbReference type="ARBA" id="ARBA00048859"/>
    </source>
</evidence>
<dbReference type="UniPathway" id="UPA00070">
    <property type="reaction ID" value="UER00116"/>
</dbReference>
<dbReference type="GO" id="GO:0016597">
    <property type="term" value="F:amino acid binding"/>
    <property type="evidence" value="ECO:0007669"/>
    <property type="project" value="InterPro"/>
</dbReference>
<dbReference type="PRINTS" id="PR00101">
    <property type="entry name" value="ATCASE"/>
</dbReference>
<dbReference type="PANTHER" id="PTHR45753">
    <property type="entry name" value="ORNITHINE CARBAMOYLTRANSFERASE, MITOCHONDRIAL"/>
    <property type="match status" value="1"/>
</dbReference>
<feature type="binding site" evidence="7">
    <location>
        <position position="269"/>
    </location>
    <ligand>
        <name>carbamoyl phosphate</name>
        <dbReference type="ChEBI" id="CHEBI:58228"/>
    </ligand>
</feature>
<dbReference type="GO" id="GO:0006207">
    <property type="term" value="P:'de novo' pyrimidine nucleobase biosynthetic process"/>
    <property type="evidence" value="ECO:0007669"/>
    <property type="project" value="InterPro"/>
</dbReference>
<comment type="catalytic activity">
    <reaction evidence="6 7">
        <text>carbamoyl phosphate + L-aspartate = N-carbamoyl-L-aspartate + phosphate + H(+)</text>
        <dbReference type="Rhea" id="RHEA:20013"/>
        <dbReference type="ChEBI" id="CHEBI:15378"/>
        <dbReference type="ChEBI" id="CHEBI:29991"/>
        <dbReference type="ChEBI" id="CHEBI:32814"/>
        <dbReference type="ChEBI" id="CHEBI:43474"/>
        <dbReference type="ChEBI" id="CHEBI:58228"/>
        <dbReference type="EC" id="2.1.3.2"/>
    </reaction>
</comment>
<feature type="binding site" evidence="7">
    <location>
        <position position="167"/>
    </location>
    <ligand>
        <name>L-aspartate</name>
        <dbReference type="ChEBI" id="CHEBI:29991"/>
    </ligand>
</feature>
<evidence type="ECO:0000259" key="8">
    <source>
        <dbReference type="Pfam" id="PF00185"/>
    </source>
</evidence>
<evidence type="ECO:0000256" key="5">
    <source>
        <dbReference type="ARBA" id="ARBA00043884"/>
    </source>
</evidence>
<comment type="caution">
    <text evidence="7">Lacks conserved residue(s) required for the propagation of feature annotation.</text>
</comment>
<dbReference type="AlphaFoldDB" id="A0A2R6A6E6"/>
<feature type="binding site" evidence="7">
    <location>
        <position position="268"/>
    </location>
    <ligand>
        <name>carbamoyl phosphate</name>
        <dbReference type="ChEBI" id="CHEBI:58228"/>
    </ligand>
</feature>
<name>A0A2R6A6E6_9ARCH</name>
<evidence type="ECO:0000259" key="9">
    <source>
        <dbReference type="Pfam" id="PF02729"/>
    </source>
</evidence>
<dbReference type="EC" id="2.1.3.2" evidence="7"/>
<dbReference type="Pfam" id="PF02729">
    <property type="entry name" value="OTCace_N"/>
    <property type="match status" value="1"/>
</dbReference>
<protein>
    <recommendedName>
        <fullName evidence="7">Aspartate carbamoyltransferase</fullName>
        <ecNumber evidence="7">2.1.3.2</ecNumber>
    </recommendedName>
    <alternativeName>
        <fullName evidence="7">Aspartate transcarbamylase</fullName>
        <shortName evidence="7">ATCase</shortName>
    </alternativeName>
</protein>
<dbReference type="Pfam" id="PF00185">
    <property type="entry name" value="OTCace"/>
    <property type="match status" value="1"/>
</dbReference>
<keyword evidence="3 7" id="KW-0808">Transferase</keyword>
<feature type="binding site" evidence="7">
    <location>
        <position position="57"/>
    </location>
    <ligand>
        <name>carbamoyl phosphate</name>
        <dbReference type="ChEBI" id="CHEBI:58228"/>
    </ligand>
</feature>
<comment type="pathway">
    <text evidence="1 7">Pyrimidine metabolism; UMP biosynthesis via de novo pathway; (S)-dihydroorotate from bicarbonate: step 2/3.</text>
</comment>
<dbReference type="SUPFAM" id="SSF53671">
    <property type="entry name" value="Aspartate/ornithine carbamoyltransferase"/>
    <property type="match status" value="1"/>
</dbReference>
<dbReference type="PROSITE" id="PS00097">
    <property type="entry name" value="CARBAMOYLTRANSFERASE"/>
    <property type="match status" value="1"/>
</dbReference>
<evidence type="ECO:0000313" key="10">
    <source>
        <dbReference type="EMBL" id="PSN82032.1"/>
    </source>
</evidence>
<accession>A0A2R6A6E6</accession>
<evidence type="ECO:0000256" key="2">
    <source>
        <dbReference type="ARBA" id="ARBA00008896"/>
    </source>
</evidence>
<evidence type="ECO:0000313" key="11">
    <source>
        <dbReference type="Proteomes" id="UP000240880"/>
    </source>
</evidence>
<keyword evidence="4 7" id="KW-0665">Pyrimidine biosynthesis</keyword>
<feature type="binding site" evidence="7">
    <location>
        <position position="106"/>
    </location>
    <ligand>
        <name>carbamoyl phosphate</name>
        <dbReference type="ChEBI" id="CHEBI:58228"/>
    </ligand>
</feature>
<dbReference type="InterPro" id="IPR002082">
    <property type="entry name" value="Asp_carbamoyltransf"/>
</dbReference>
<dbReference type="InterPro" id="IPR006130">
    <property type="entry name" value="Asp/Orn_carbamoylTrfase"/>
</dbReference>
<dbReference type="NCBIfam" id="NF002032">
    <property type="entry name" value="PRK00856.1"/>
    <property type="match status" value="1"/>
</dbReference>
<dbReference type="GO" id="GO:0006520">
    <property type="term" value="P:amino acid metabolic process"/>
    <property type="evidence" value="ECO:0007669"/>
    <property type="project" value="InterPro"/>
</dbReference>
<dbReference type="InterPro" id="IPR006132">
    <property type="entry name" value="Asp/Orn_carbamoyltranf_P-bd"/>
</dbReference>
<dbReference type="PANTHER" id="PTHR45753:SF6">
    <property type="entry name" value="ASPARTATE CARBAMOYLTRANSFERASE"/>
    <property type="match status" value="1"/>
</dbReference>
<feature type="binding site" evidence="7">
    <location>
        <position position="56"/>
    </location>
    <ligand>
        <name>carbamoyl phosphate</name>
        <dbReference type="ChEBI" id="CHEBI:58228"/>
    </ligand>
</feature>
<sequence>MANIKGRDFIAITDFSRSEIESLFEIAEEMRKHVKSATDQLKGRILCTLFFEPSTRTRLSFEAAMQRLGGGVIGFADPSTARVVTGENLADTIRMADSYSNVIVLRHKIEGAAKFAAQIARVPVINAGDGTQHHPTQTLTDLYTLWREFGSIDGLSIGILGDLKHTRSASSLCLGLSLFKDVKLYLISPKELRTKDEVKDYLKLKGVEFTEWDDVEKVIHELDVLYVTRLQKERMTDPQEYERVKGSYIVTTKMLENAKDRMIVMHHLPRIEEIPLEVDYTKHARYFEQAANGLPARMALLYSIVE</sequence>
<comment type="function">
    <text evidence="5 7">Catalyzes the condensation of carbamoyl phosphate and aspartate to form carbamoyl aspartate and inorganic phosphate, the committed step in the de novo pyrimidine nucleotide biosynthesis pathway.</text>
</comment>
<dbReference type="EMBL" id="NEXC01000106">
    <property type="protein sequence ID" value="PSN82032.1"/>
    <property type="molecule type" value="Genomic_DNA"/>
</dbReference>
<evidence type="ECO:0000256" key="4">
    <source>
        <dbReference type="ARBA" id="ARBA00022975"/>
    </source>
</evidence>
<dbReference type="Gene3D" id="3.40.50.1370">
    <property type="entry name" value="Aspartate/ornithine carbamoyltransferase"/>
    <property type="match status" value="2"/>
</dbReference>
<feature type="binding site" evidence="7">
    <location>
        <position position="137"/>
    </location>
    <ligand>
        <name>carbamoyl phosphate</name>
        <dbReference type="ChEBI" id="CHEBI:58228"/>
    </ligand>
</feature>
<dbReference type="NCBIfam" id="TIGR00670">
    <property type="entry name" value="asp_carb_tr"/>
    <property type="match status" value="1"/>
</dbReference>